<keyword evidence="1" id="KW-0472">Membrane</keyword>
<dbReference type="EMBL" id="AFPU01000001">
    <property type="protein sequence ID" value="EGP92910.1"/>
    <property type="molecule type" value="Genomic_DNA"/>
</dbReference>
<dbReference type="STRING" id="1001994.MY1_0124"/>
<keyword evidence="1" id="KW-0812">Transmembrane</keyword>
<sequence length="55" mass="6283">MAGIVLVRQIILWGPEFVEDFILNSEFTNEKVSVGMIGFGIFMILLGFRSHEPQR</sequence>
<protein>
    <submittedName>
        <fullName evidence="2">Uncharacterized protein</fullName>
    </submittedName>
</protein>
<comment type="caution">
    <text evidence="2">The sequence shown here is derived from an EMBL/GenBank/DDBJ whole genome shotgun (WGS) entry which is preliminary data.</text>
</comment>
<evidence type="ECO:0000313" key="3">
    <source>
        <dbReference type="Proteomes" id="UP000004440"/>
    </source>
</evidence>
<feature type="transmembrane region" description="Helical" evidence="1">
    <location>
        <begin position="32"/>
        <end position="48"/>
    </location>
</feature>
<gene>
    <name evidence="2" type="ORF">MY1_0124</name>
</gene>
<reference evidence="2 3" key="1">
    <citation type="journal article" date="2011" name="J. Bacteriol.">
        <title>Genome Sequence of an Ammonia-Oxidizing Soil Archaeon, "Candidatus Nitrosoarchaeum koreensis" MY1.</title>
        <authorList>
            <person name="Kim B.K."/>
            <person name="Jung M.Y."/>
            <person name="Yu D.S."/>
            <person name="Park S.J."/>
            <person name="Oh T.K."/>
            <person name="Rhee S.K."/>
            <person name="Kim J.F."/>
        </authorList>
    </citation>
    <scope>NUCLEOTIDE SEQUENCE [LARGE SCALE GENOMIC DNA]</scope>
    <source>
        <strain evidence="2 3">MY1</strain>
    </source>
</reference>
<organism evidence="2 3">
    <name type="scientific">Nitrosarchaeum koreense MY1</name>
    <dbReference type="NCBI Taxonomy" id="1001994"/>
    <lineage>
        <taxon>Archaea</taxon>
        <taxon>Nitrososphaerota</taxon>
        <taxon>Nitrososphaeria</taxon>
        <taxon>Nitrosopumilales</taxon>
        <taxon>Nitrosopumilaceae</taxon>
        <taxon>Nitrosarchaeum</taxon>
    </lineage>
</organism>
<evidence type="ECO:0000313" key="2">
    <source>
        <dbReference type="EMBL" id="EGP92910.1"/>
    </source>
</evidence>
<keyword evidence="3" id="KW-1185">Reference proteome</keyword>
<keyword evidence="1" id="KW-1133">Transmembrane helix</keyword>
<dbReference type="Proteomes" id="UP000004440">
    <property type="component" value="Unassembled WGS sequence"/>
</dbReference>
<dbReference type="AlphaFoldDB" id="F9CYU2"/>
<name>F9CYU2_9ARCH</name>
<proteinExistence type="predicted"/>
<evidence type="ECO:0000256" key="1">
    <source>
        <dbReference type="SAM" id="Phobius"/>
    </source>
</evidence>
<accession>F9CYU2</accession>